<comment type="caution">
    <text evidence="1">The sequence shown here is derived from an EMBL/GenBank/DDBJ whole genome shotgun (WGS) entry which is preliminary data.</text>
</comment>
<dbReference type="AlphaFoldDB" id="A0A9P0MAS6"/>
<sequence length="133" mass="15585">MYSISYCSICTRNVYLNSAAKIKYFVPLYTYNNRILTVLIDIVTVFNYLERTCKIVRLHVPESTNQDLDRTFQEPSVVIGIRLKFLLNDVDNFDLEHVDIDEDPRWVHAALKYDFTPRSHVAPKWDLNGPTSR</sequence>
<dbReference type="Proteomes" id="UP001152888">
    <property type="component" value="Unassembled WGS sequence"/>
</dbReference>
<organism evidence="1 2">
    <name type="scientific">Acanthoscelides obtectus</name>
    <name type="common">Bean weevil</name>
    <name type="synonym">Bruchus obtectus</name>
    <dbReference type="NCBI Taxonomy" id="200917"/>
    <lineage>
        <taxon>Eukaryota</taxon>
        <taxon>Metazoa</taxon>
        <taxon>Ecdysozoa</taxon>
        <taxon>Arthropoda</taxon>
        <taxon>Hexapoda</taxon>
        <taxon>Insecta</taxon>
        <taxon>Pterygota</taxon>
        <taxon>Neoptera</taxon>
        <taxon>Endopterygota</taxon>
        <taxon>Coleoptera</taxon>
        <taxon>Polyphaga</taxon>
        <taxon>Cucujiformia</taxon>
        <taxon>Chrysomeloidea</taxon>
        <taxon>Chrysomelidae</taxon>
        <taxon>Bruchinae</taxon>
        <taxon>Bruchini</taxon>
        <taxon>Acanthoscelides</taxon>
    </lineage>
</organism>
<accession>A0A9P0MAS6</accession>
<evidence type="ECO:0000313" key="2">
    <source>
        <dbReference type="Proteomes" id="UP001152888"/>
    </source>
</evidence>
<evidence type="ECO:0000313" key="1">
    <source>
        <dbReference type="EMBL" id="CAH2008227.1"/>
    </source>
</evidence>
<dbReference type="EMBL" id="CAKOFQ010007792">
    <property type="protein sequence ID" value="CAH2008227.1"/>
    <property type="molecule type" value="Genomic_DNA"/>
</dbReference>
<protein>
    <submittedName>
        <fullName evidence="1">Uncharacterized protein</fullName>
    </submittedName>
</protein>
<keyword evidence="2" id="KW-1185">Reference proteome</keyword>
<reference evidence="1" key="1">
    <citation type="submission" date="2022-03" db="EMBL/GenBank/DDBJ databases">
        <authorList>
            <person name="Sayadi A."/>
        </authorList>
    </citation>
    <scope>NUCLEOTIDE SEQUENCE</scope>
</reference>
<proteinExistence type="predicted"/>
<gene>
    <name evidence="1" type="ORF">ACAOBT_LOCUS30093</name>
</gene>
<name>A0A9P0MAS6_ACAOB</name>